<proteinExistence type="predicted"/>
<dbReference type="GO" id="GO:0008654">
    <property type="term" value="P:phospholipid biosynthetic process"/>
    <property type="evidence" value="ECO:0007669"/>
    <property type="project" value="InterPro"/>
</dbReference>
<dbReference type="GO" id="GO:0016780">
    <property type="term" value="F:phosphotransferase activity, for other substituted phosphate groups"/>
    <property type="evidence" value="ECO:0007669"/>
    <property type="project" value="InterPro"/>
</dbReference>
<evidence type="ECO:0000313" key="2">
    <source>
        <dbReference type="EMBL" id="CAB5044834.1"/>
    </source>
</evidence>
<dbReference type="Pfam" id="PF01066">
    <property type="entry name" value="CDP-OH_P_transf"/>
    <property type="match status" value="1"/>
</dbReference>
<feature type="transmembrane region" description="Helical" evidence="1">
    <location>
        <begin position="38"/>
        <end position="56"/>
    </location>
</feature>
<dbReference type="GO" id="GO:0016020">
    <property type="term" value="C:membrane"/>
    <property type="evidence" value="ECO:0007669"/>
    <property type="project" value="InterPro"/>
</dbReference>
<accession>A0A6J7STQ9</accession>
<dbReference type="InterPro" id="IPR043130">
    <property type="entry name" value="CDP-OH_PTrfase_TM_dom"/>
</dbReference>
<dbReference type="InterPro" id="IPR000462">
    <property type="entry name" value="CDP-OH_P_trans"/>
</dbReference>
<dbReference type="Gene3D" id="1.20.120.1760">
    <property type="match status" value="1"/>
</dbReference>
<sequence>MAQWSRLHGSAAPKGLVRIWLRIAYSCATPFIRVNPNLITVSAVVPMVIAIYLVTLTNPRFGVASALVLLVGFIDNFDGIVAVRTNRETKWGAFLDAIVDRIVDVCIGLLFIVIGAPLEIGILAISFALVHEYMRARAGGLGHHEVATITAAEKPTRIALGVMFLLASAIYPASATELATFATVTWAVVGLIGFAQLMRAYRKLLKK</sequence>
<protein>
    <submittedName>
        <fullName evidence="2">Unannotated protein</fullName>
    </submittedName>
</protein>
<feature type="transmembrane region" description="Helical" evidence="1">
    <location>
        <begin position="102"/>
        <end position="130"/>
    </location>
</feature>
<name>A0A6J7STQ9_9ZZZZ</name>
<evidence type="ECO:0000256" key="1">
    <source>
        <dbReference type="SAM" id="Phobius"/>
    </source>
</evidence>
<organism evidence="2">
    <name type="scientific">freshwater metagenome</name>
    <dbReference type="NCBI Taxonomy" id="449393"/>
    <lineage>
        <taxon>unclassified sequences</taxon>
        <taxon>metagenomes</taxon>
        <taxon>ecological metagenomes</taxon>
    </lineage>
</organism>
<dbReference type="EMBL" id="CAFBQG010000013">
    <property type="protein sequence ID" value="CAB5044834.1"/>
    <property type="molecule type" value="Genomic_DNA"/>
</dbReference>
<gene>
    <name evidence="2" type="ORF">UFOPK4301_00188</name>
</gene>
<reference evidence="2" key="1">
    <citation type="submission" date="2020-05" db="EMBL/GenBank/DDBJ databases">
        <authorList>
            <person name="Chiriac C."/>
            <person name="Salcher M."/>
            <person name="Ghai R."/>
            <person name="Kavagutti S V."/>
        </authorList>
    </citation>
    <scope>NUCLEOTIDE SEQUENCE</scope>
</reference>
<dbReference type="AlphaFoldDB" id="A0A6J7STQ9"/>
<keyword evidence="1" id="KW-1133">Transmembrane helix</keyword>
<keyword evidence="1" id="KW-0472">Membrane</keyword>
<keyword evidence="1" id="KW-0812">Transmembrane</keyword>
<feature type="transmembrane region" description="Helical" evidence="1">
    <location>
        <begin position="63"/>
        <end position="82"/>
    </location>
</feature>
<feature type="transmembrane region" description="Helical" evidence="1">
    <location>
        <begin position="181"/>
        <end position="201"/>
    </location>
</feature>